<dbReference type="Gene3D" id="1.10.3720.10">
    <property type="entry name" value="MetI-like"/>
    <property type="match status" value="1"/>
</dbReference>
<dbReference type="PROSITE" id="PS50928">
    <property type="entry name" value="ABC_TM1"/>
    <property type="match status" value="1"/>
</dbReference>
<dbReference type="InterPro" id="IPR050809">
    <property type="entry name" value="UgpAE/MalFG_permease"/>
</dbReference>
<gene>
    <name evidence="9" type="ORF">ADH66_08790</name>
    <name evidence="10" type="ORF">I5Q82_18835</name>
</gene>
<feature type="transmembrane region" description="Helical" evidence="7">
    <location>
        <begin position="281"/>
        <end position="304"/>
    </location>
</feature>
<feature type="transmembrane region" description="Helical" evidence="7">
    <location>
        <begin position="170"/>
        <end position="198"/>
    </location>
</feature>
<keyword evidence="11" id="KW-1185">Reference proteome</keyword>
<reference evidence="10 12" key="3">
    <citation type="submission" date="2020-11" db="EMBL/GenBank/DDBJ databases">
        <title>Closed and high quality bacterial genomes of the OMM12 community.</title>
        <authorList>
            <person name="Marbouty M."/>
            <person name="Lamy-Besnier Q."/>
            <person name="Debarbieux L."/>
            <person name="Koszul R."/>
        </authorList>
    </citation>
    <scope>NUCLEOTIDE SEQUENCE [LARGE SCALE GENOMIC DNA]</scope>
    <source>
        <strain evidence="10 12">KB18</strain>
    </source>
</reference>
<name>A0A1Z2XWA1_9FIRM</name>
<dbReference type="PANTHER" id="PTHR43227">
    <property type="entry name" value="BLL4140 PROTEIN"/>
    <property type="match status" value="1"/>
</dbReference>
<proteinExistence type="inferred from homology"/>
<sequence>MRNQTVAAPRRRINPLKELWRNKFLYLLVLPAMLYTFVFSYMSLPYMAIAFEKFNYKTGIFSEFVGLRNFEYFFKSSWAWTITRNTLVINVLFLAVGTVCAVALAIALNEVHAKRLLKVSQSFMLFPYFISWVIVSYMLQGILGTDNGLINNIIVSMGGQKVNFYANPGYWYPILLILNIWKTTGYNAIVYLAAITGIDEGLYEAAYIDGATRWKRIRYITLPLLMPTICILTLMSVGRIFYGDFGMMYAIIRDNSSLMPIAEVIDTYVYRTFKNTGDPSLSMAVGLYQSIVGFILVFTSNWIVRRHFPDGALF</sequence>
<reference evidence="11" key="2">
    <citation type="submission" date="2017-05" db="EMBL/GenBank/DDBJ databases">
        <title>Improved OligoMM genomes.</title>
        <authorList>
            <person name="Garzetti D."/>
        </authorList>
    </citation>
    <scope>NUCLEOTIDE SEQUENCE [LARGE SCALE GENOMIC DNA]</scope>
    <source>
        <strain evidence="11">KB18</strain>
    </source>
</reference>
<dbReference type="InterPro" id="IPR000515">
    <property type="entry name" value="MetI-like"/>
</dbReference>
<keyword evidence="2 7" id="KW-0813">Transport</keyword>
<accession>A0A1Z2XWA1</accession>
<feature type="transmembrane region" description="Helical" evidence="7">
    <location>
        <begin position="123"/>
        <end position="143"/>
    </location>
</feature>
<reference evidence="9" key="1">
    <citation type="journal article" date="2017" name="Genome Announc.">
        <title>High-Quality Whole-Genome Sequences of the Oligo-Mouse-Microbiota Bacterial Community.</title>
        <authorList>
            <person name="Garzetti D."/>
            <person name="Brugiroux S."/>
            <person name="Bunk B."/>
            <person name="Pukall R."/>
            <person name="McCoy K.D."/>
            <person name="Macpherson A.J."/>
            <person name="Stecher B."/>
        </authorList>
    </citation>
    <scope>NUCLEOTIDE SEQUENCE</scope>
    <source>
        <strain evidence="9">KB18</strain>
    </source>
</reference>
<comment type="subcellular location">
    <subcellularLocation>
        <location evidence="1 7">Cell membrane</location>
        <topology evidence="1 7">Multi-pass membrane protein</topology>
    </subcellularLocation>
</comment>
<dbReference type="Proteomes" id="UP000196710">
    <property type="component" value="Chromosome"/>
</dbReference>
<evidence type="ECO:0000256" key="3">
    <source>
        <dbReference type="ARBA" id="ARBA00022475"/>
    </source>
</evidence>
<comment type="similarity">
    <text evidence="7">Belongs to the binding-protein-dependent transport system permease family.</text>
</comment>
<evidence type="ECO:0000256" key="4">
    <source>
        <dbReference type="ARBA" id="ARBA00022692"/>
    </source>
</evidence>
<evidence type="ECO:0000259" key="8">
    <source>
        <dbReference type="PROSITE" id="PS50928"/>
    </source>
</evidence>
<keyword evidence="6 7" id="KW-0472">Membrane</keyword>
<evidence type="ECO:0000256" key="2">
    <source>
        <dbReference type="ARBA" id="ARBA00022448"/>
    </source>
</evidence>
<feature type="transmembrane region" description="Helical" evidence="7">
    <location>
        <begin position="219"/>
        <end position="242"/>
    </location>
</feature>
<feature type="transmembrane region" description="Helical" evidence="7">
    <location>
        <begin position="24"/>
        <end position="44"/>
    </location>
</feature>
<evidence type="ECO:0000313" key="11">
    <source>
        <dbReference type="Proteomes" id="UP000196710"/>
    </source>
</evidence>
<evidence type="ECO:0000313" key="9">
    <source>
        <dbReference type="EMBL" id="ASB42716.1"/>
    </source>
</evidence>
<dbReference type="Proteomes" id="UP000596035">
    <property type="component" value="Chromosome"/>
</dbReference>
<evidence type="ECO:0000256" key="6">
    <source>
        <dbReference type="ARBA" id="ARBA00023136"/>
    </source>
</evidence>
<evidence type="ECO:0000256" key="7">
    <source>
        <dbReference type="RuleBase" id="RU363032"/>
    </source>
</evidence>
<dbReference type="GO" id="GO:0055085">
    <property type="term" value="P:transmembrane transport"/>
    <property type="evidence" value="ECO:0007669"/>
    <property type="project" value="InterPro"/>
</dbReference>
<dbReference type="Pfam" id="PF00528">
    <property type="entry name" value="BPD_transp_1"/>
    <property type="match status" value="1"/>
</dbReference>
<dbReference type="KEGG" id="amur:ADH66_08790"/>
<dbReference type="EMBL" id="CP021422">
    <property type="protein sequence ID" value="ASB42716.1"/>
    <property type="molecule type" value="Genomic_DNA"/>
</dbReference>
<organism evidence="10 12">
    <name type="scientific">Acutalibacter muris</name>
    <dbReference type="NCBI Taxonomy" id="1796620"/>
    <lineage>
        <taxon>Bacteria</taxon>
        <taxon>Bacillati</taxon>
        <taxon>Bacillota</taxon>
        <taxon>Clostridia</taxon>
        <taxon>Eubacteriales</taxon>
        <taxon>Acutalibacteraceae</taxon>
        <taxon>Acutalibacter</taxon>
    </lineage>
</organism>
<evidence type="ECO:0000256" key="1">
    <source>
        <dbReference type="ARBA" id="ARBA00004651"/>
    </source>
</evidence>
<evidence type="ECO:0000313" key="12">
    <source>
        <dbReference type="Proteomes" id="UP000596035"/>
    </source>
</evidence>
<dbReference type="EMBL" id="CP065321">
    <property type="protein sequence ID" value="QQR32154.1"/>
    <property type="molecule type" value="Genomic_DNA"/>
</dbReference>
<dbReference type="CDD" id="cd06261">
    <property type="entry name" value="TM_PBP2"/>
    <property type="match status" value="1"/>
</dbReference>
<dbReference type="PANTHER" id="PTHR43227:SF11">
    <property type="entry name" value="BLL4140 PROTEIN"/>
    <property type="match status" value="1"/>
</dbReference>
<feature type="transmembrane region" description="Helical" evidence="7">
    <location>
        <begin position="87"/>
        <end position="111"/>
    </location>
</feature>
<feature type="domain" description="ABC transmembrane type-1" evidence="8">
    <location>
        <begin position="83"/>
        <end position="300"/>
    </location>
</feature>
<protein>
    <submittedName>
        <fullName evidence="10">Sugar ABC transporter permease</fullName>
    </submittedName>
</protein>
<dbReference type="AlphaFoldDB" id="A0A1Z2XWA1"/>
<evidence type="ECO:0000256" key="5">
    <source>
        <dbReference type="ARBA" id="ARBA00022989"/>
    </source>
</evidence>
<dbReference type="InterPro" id="IPR035906">
    <property type="entry name" value="MetI-like_sf"/>
</dbReference>
<dbReference type="SUPFAM" id="SSF161098">
    <property type="entry name" value="MetI-like"/>
    <property type="match status" value="1"/>
</dbReference>
<keyword evidence="3" id="KW-1003">Cell membrane</keyword>
<evidence type="ECO:0000313" key="10">
    <source>
        <dbReference type="EMBL" id="QQR32154.1"/>
    </source>
</evidence>
<keyword evidence="5 7" id="KW-1133">Transmembrane helix</keyword>
<dbReference type="GO" id="GO:0005886">
    <property type="term" value="C:plasma membrane"/>
    <property type="evidence" value="ECO:0007669"/>
    <property type="project" value="UniProtKB-SubCell"/>
</dbReference>
<keyword evidence="4 7" id="KW-0812">Transmembrane</keyword>